<organism evidence="2 3">
    <name type="scientific">Entamoeba invadens IP1</name>
    <dbReference type="NCBI Taxonomy" id="370355"/>
    <lineage>
        <taxon>Eukaryota</taxon>
        <taxon>Amoebozoa</taxon>
        <taxon>Evosea</taxon>
        <taxon>Archamoebae</taxon>
        <taxon>Mastigamoebida</taxon>
        <taxon>Entamoebidae</taxon>
        <taxon>Entamoeba</taxon>
    </lineage>
</organism>
<dbReference type="VEuPathDB" id="AmoebaDB:EIN_281910"/>
<dbReference type="EMBL" id="KB207030">
    <property type="protein sequence ID" value="ELP85820.1"/>
    <property type="molecule type" value="Genomic_DNA"/>
</dbReference>
<evidence type="ECO:0000256" key="1">
    <source>
        <dbReference type="SAM" id="Coils"/>
    </source>
</evidence>
<dbReference type="OrthoDB" id="29754at2759"/>
<dbReference type="KEGG" id="eiv:EIN_281910"/>
<evidence type="ECO:0000313" key="2">
    <source>
        <dbReference type="EMBL" id="ELP85820.1"/>
    </source>
</evidence>
<name>A0A0A1TX02_ENTIV</name>
<dbReference type="RefSeq" id="XP_004185166.1">
    <property type="nucleotide sequence ID" value="XM_004185118.1"/>
</dbReference>
<feature type="coiled-coil region" evidence="1">
    <location>
        <begin position="87"/>
        <end position="124"/>
    </location>
</feature>
<protein>
    <submittedName>
        <fullName evidence="2">Uncharacterized protein</fullName>
    </submittedName>
</protein>
<keyword evidence="1" id="KW-0175">Coiled coil</keyword>
<dbReference type="GeneID" id="14884817"/>
<dbReference type="Proteomes" id="UP000014680">
    <property type="component" value="Unassembled WGS sequence"/>
</dbReference>
<gene>
    <name evidence="2" type="ORF">EIN_281910</name>
</gene>
<reference evidence="2 3" key="1">
    <citation type="submission" date="2012-10" db="EMBL/GenBank/DDBJ databases">
        <authorList>
            <person name="Zafar N."/>
            <person name="Inman J."/>
            <person name="Hall N."/>
            <person name="Lorenzi H."/>
            <person name="Caler E."/>
        </authorList>
    </citation>
    <scope>NUCLEOTIDE SEQUENCE [LARGE SCALE GENOMIC DNA]</scope>
    <source>
        <strain evidence="2 3">IP1</strain>
    </source>
</reference>
<sequence>MCPSNFKKQRKSFKRFHYQQLIKHLKTLQQTYLNAMQQPSQQQLPDPQQLQNHINLLVSSYAAACQKLAAAPQPPLVICRETLDMFIERTKANTESIEETMKKYEQLEQRQKQIIQQINTMAATKTERKTVIDYLEEGDEDNFISQIVEWENVKLLIDNDLTEKAILFLSENLLKHINETQKIEDICEGIMGFVKMTTFTPTAYYHLYDAIVKTIKSPAVSAEGTPAILDVYDSFNTSAPQPIPQ</sequence>
<proteinExistence type="predicted"/>
<evidence type="ECO:0000313" key="3">
    <source>
        <dbReference type="Proteomes" id="UP000014680"/>
    </source>
</evidence>
<dbReference type="AlphaFoldDB" id="A0A0A1TX02"/>
<keyword evidence="3" id="KW-1185">Reference proteome</keyword>
<dbReference type="OMA" id="EDICECI"/>
<accession>A0A0A1TX02</accession>